<accession>A0A9D4TLS1</accession>
<dbReference type="GO" id="GO:0005737">
    <property type="term" value="C:cytoplasm"/>
    <property type="evidence" value="ECO:0007669"/>
    <property type="project" value="UniProtKB-SubCell"/>
</dbReference>
<dbReference type="GO" id="GO:0007165">
    <property type="term" value="P:signal transduction"/>
    <property type="evidence" value="ECO:0007669"/>
    <property type="project" value="InterPro"/>
</dbReference>
<dbReference type="Pfam" id="PF01603">
    <property type="entry name" value="B56"/>
    <property type="match status" value="1"/>
</dbReference>
<dbReference type="GO" id="GO:0019888">
    <property type="term" value="F:protein phosphatase regulator activity"/>
    <property type="evidence" value="ECO:0007669"/>
    <property type="project" value="UniProtKB-UniRule"/>
</dbReference>
<evidence type="ECO:0000313" key="6">
    <source>
        <dbReference type="EMBL" id="KAI3429319.1"/>
    </source>
</evidence>
<dbReference type="OrthoDB" id="10264446at2759"/>
<organism evidence="6 7">
    <name type="scientific">Chlorella vulgaris</name>
    <name type="common">Green alga</name>
    <dbReference type="NCBI Taxonomy" id="3077"/>
    <lineage>
        <taxon>Eukaryota</taxon>
        <taxon>Viridiplantae</taxon>
        <taxon>Chlorophyta</taxon>
        <taxon>core chlorophytes</taxon>
        <taxon>Trebouxiophyceae</taxon>
        <taxon>Chlorellales</taxon>
        <taxon>Chlorellaceae</taxon>
        <taxon>Chlorella clade</taxon>
        <taxon>Chlorella</taxon>
    </lineage>
</organism>
<comment type="function">
    <text evidence="4">The B regulatory subunit might modulate substrate selectivity and catalytic activity, and also might direct the localization of the catalytic enzyme to a particular subcellular compartment.</text>
</comment>
<dbReference type="InterPro" id="IPR002554">
    <property type="entry name" value="PP2A_B56"/>
</dbReference>
<dbReference type="PIRSF" id="PIRSF028043">
    <property type="entry name" value="PP2A_B56"/>
    <property type="match status" value="1"/>
</dbReference>
<dbReference type="FunFam" id="1.25.10.10:FF:000041">
    <property type="entry name" value="Serine/threonine protein phosphatase 2A regulatory subunit"/>
    <property type="match status" value="1"/>
</dbReference>
<evidence type="ECO:0000256" key="3">
    <source>
        <dbReference type="ARBA" id="ARBA00022490"/>
    </source>
</evidence>
<evidence type="ECO:0000256" key="5">
    <source>
        <dbReference type="SAM" id="MobiDB-lite"/>
    </source>
</evidence>
<evidence type="ECO:0000313" key="7">
    <source>
        <dbReference type="Proteomes" id="UP001055712"/>
    </source>
</evidence>
<sequence length="520" mass="59529">MLAPVSDQEGKKLRSLSAAVMLRQMKAKLSGSSSAGKSRPQERQHLAPSSTGQAVMSQTGVSDSSRPAGANGPAAADQRQSLPPLTPEEMRKQYAEPLPLLRDVSAGEKQALFVSKLHLCAFSFDFCDPAAHVREKEVKRQTLLELVDYVNSGSGKFTEQVSGDIMFMLTSNLFRALHPLKSHDAESFDMDEEEPNLEPAWPHLQIVYEFLLRYVVSSDTDAKVAKRHIDQNFVVHLLDLFDSEDPRERDYLKTILHRIYGKFMVHRPFIRKAINFVFYRFVFETEHHNGIAELLEILGSIINGFALPLKEEHKQFLQRALMPLHKPKCLPAYHQQLSYCVTQFVEKDPRLADAVIRSLLKFWPLTNSHKEVLFLGELEEVLELTQAEEFARVQGPLFRQISRCLTSSHFQVAERSLFLWNNEYIVQLVAQHRETVLPLVIGALEHNAKHHWNPAVHSLTLNVRKMFQEIDAQLYERCRQQCEEQEQHLELEQHRRRQQWEALEAAAANAVGGCSMLVQR</sequence>
<dbReference type="EMBL" id="SIDB01000008">
    <property type="protein sequence ID" value="KAI3429319.1"/>
    <property type="molecule type" value="Genomic_DNA"/>
</dbReference>
<reference evidence="6" key="1">
    <citation type="journal article" date="2019" name="Plant J.">
        <title>Chlorella vulgaris genome assembly and annotation reveals the molecular basis for metabolic acclimation to high light conditions.</title>
        <authorList>
            <person name="Cecchin M."/>
            <person name="Marcolungo L."/>
            <person name="Rossato M."/>
            <person name="Girolomoni L."/>
            <person name="Cosentino E."/>
            <person name="Cuine S."/>
            <person name="Li-Beisson Y."/>
            <person name="Delledonne M."/>
            <person name="Ballottari M."/>
        </authorList>
    </citation>
    <scope>NUCLEOTIDE SEQUENCE</scope>
    <source>
        <strain evidence="6">211/11P</strain>
    </source>
</reference>
<name>A0A9D4TLS1_CHLVU</name>
<dbReference type="InterPro" id="IPR011989">
    <property type="entry name" value="ARM-like"/>
</dbReference>
<dbReference type="PANTHER" id="PTHR10257:SF3">
    <property type="entry name" value="SERINE_THREONINE-PROTEIN PHOSPHATASE 2A 56 KDA REGULATORY SUBUNIT GAMMA ISOFORM"/>
    <property type="match status" value="1"/>
</dbReference>
<dbReference type="InterPro" id="IPR016024">
    <property type="entry name" value="ARM-type_fold"/>
</dbReference>
<dbReference type="Gene3D" id="1.25.10.10">
    <property type="entry name" value="Leucine-rich Repeat Variant"/>
    <property type="match status" value="1"/>
</dbReference>
<keyword evidence="3" id="KW-0963">Cytoplasm</keyword>
<dbReference type="PANTHER" id="PTHR10257">
    <property type="entry name" value="SERINE/THREONINE PROTEIN PHOSPHATASE 2A PP2A REGULATORY SUBUNIT B"/>
    <property type="match status" value="1"/>
</dbReference>
<dbReference type="GO" id="GO:0000159">
    <property type="term" value="C:protein phosphatase type 2A complex"/>
    <property type="evidence" value="ECO:0007669"/>
    <property type="project" value="UniProtKB-UniRule"/>
</dbReference>
<feature type="compositionally biased region" description="Polar residues" evidence="5">
    <location>
        <begin position="47"/>
        <end position="65"/>
    </location>
</feature>
<evidence type="ECO:0000256" key="1">
    <source>
        <dbReference type="ARBA" id="ARBA00004496"/>
    </source>
</evidence>
<proteinExistence type="inferred from homology"/>
<dbReference type="AlphaFoldDB" id="A0A9D4TLS1"/>
<evidence type="ECO:0000256" key="2">
    <source>
        <dbReference type="ARBA" id="ARBA00009745"/>
    </source>
</evidence>
<dbReference type="SUPFAM" id="SSF48371">
    <property type="entry name" value="ARM repeat"/>
    <property type="match status" value="1"/>
</dbReference>
<dbReference type="Proteomes" id="UP001055712">
    <property type="component" value="Unassembled WGS sequence"/>
</dbReference>
<feature type="compositionally biased region" description="Low complexity" evidence="5">
    <location>
        <begin position="27"/>
        <end position="38"/>
    </location>
</feature>
<evidence type="ECO:0000256" key="4">
    <source>
        <dbReference type="PIRNR" id="PIRNR028043"/>
    </source>
</evidence>
<feature type="region of interest" description="Disordered" evidence="5">
    <location>
        <begin position="27"/>
        <end position="84"/>
    </location>
</feature>
<gene>
    <name evidence="6" type="ORF">D9Q98_005414</name>
</gene>
<comment type="similarity">
    <text evidence="2">Belongs to the phosphatase 2A regulatory subunit B56 family.</text>
</comment>
<comment type="subcellular location">
    <subcellularLocation>
        <location evidence="1">Cytoplasm</location>
    </subcellularLocation>
</comment>
<reference evidence="6" key="2">
    <citation type="submission" date="2020-11" db="EMBL/GenBank/DDBJ databases">
        <authorList>
            <person name="Cecchin M."/>
            <person name="Marcolungo L."/>
            <person name="Rossato M."/>
            <person name="Girolomoni L."/>
            <person name="Cosentino E."/>
            <person name="Cuine S."/>
            <person name="Li-Beisson Y."/>
            <person name="Delledonne M."/>
            <person name="Ballottari M."/>
        </authorList>
    </citation>
    <scope>NUCLEOTIDE SEQUENCE</scope>
    <source>
        <strain evidence="6">211/11P</strain>
        <tissue evidence="6">Whole cell</tissue>
    </source>
</reference>
<comment type="caution">
    <text evidence="6">The sequence shown here is derived from an EMBL/GenBank/DDBJ whole genome shotgun (WGS) entry which is preliminary data.</text>
</comment>
<protein>
    <recommendedName>
        <fullName evidence="4">Serine/threonine protein phosphatase 2A regulatory subunit</fullName>
    </recommendedName>
</protein>
<keyword evidence="7" id="KW-1185">Reference proteome</keyword>